<dbReference type="Proteomes" id="UP000298324">
    <property type="component" value="Unassembled WGS sequence"/>
</dbReference>
<name>A0A4Y7R945_9FIRM</name>
<accession>A0A4Y7R945</accession>
<organism evidence="1 2">
    <name type="scientific">Pelotomaculum schinkii</name>
    <dbReference type="NCBI Taxonomy" id="78350"/>
    <lineage>
        <taxon>Bacteria</taxon>
        <taxon>Bacillati</taxon>
        <taxon>Bacillota</taxon>
        <taxon>Clostridia</taxon>
        <taxon>Eubacteriales</taxon>
        <taxon>Desulfotomaculaceae</taxon>
        <taxon>Pelotomaculum</taxon>
    </lineage>
</organism>
<dbReference type="EMBL" id="QFGA01000002">
    <property type="protein sequence ID" value="TEB05239.1"/>
    <property type="molecule type" value="Genomic_DNA"/>
</dbReference>
<dbReference type="RefSeq" id="WP_190240348.1">
    <property type="nucleotide sequence ID" value="NZ_QFGA01000002.1"/>
</dbReference>
<sequence length="283" mass="32414">MKEWHVEDAGGGCRAFSEILVLVCEETREIFATALPLTWDDGFSLEEKACNQLTGLMEKAGVQKNDRLVVCSGNIFNTFHHWLTESGYTWDTGKIDGLAHDLAEYFFHTQAVQAGFPPELQLVERNYREYYSLIEKWVGAEPGRQIFWKDREVRRKPAETRYILKCNGGHSRSCQQCRQKIRPYSPVVVYRFRENGRRIRRYFHPACTPVTPLKSTLETFVVSWNSSKIEGVILNARDEKRTCSICGQVVGAGDRTFYGYVNDQVIVGHPACFKEEKDAVRGA</sequence>
<gene>
    <name evidence="1" type="ORF">Psch_02280</name>
</gene>
<comment type="caution">
    <text evidence="1">The sequence shown here is derived from an EMBL/GenBank/DDBJ whole genome shotgun (WGS) entry which is preliminary data.</text>
</comment>
<keyword evidence="2" id="KW-1185">Reference proteome</keyword>
<reference evidence="1 2" key="1">
    <citation type="journal article" date="2018" name="Environ. Microbiol.">
        <title>Novel energy conservation strategies and behaviour of Pelotomaculum schinkii driving syntrophic propionate catabolism.</title>
        <authorList>
            <person name="Hidalgo-Ahumada C.A.P."/>
            <person name="Nobu M.K."/>
            <person name="Narihiro T."/>
            <person name="Tamaki H."/>
            <person name="Liu W.T."/>
            <person name="Kamagata Y."/>
            <person name="Stams A.J.M."/>
            <person name="Imachi H."/>
            <person name="Sousa D.Z."/>
        </authorList>
    </citation>
    <scope>NUCLEOTIDE SEQUENCE [LARGE SCALE GENOMIC DNA]</scope>
    <source>
        <strain evidence="1 2">HH</strain>
    </source>
</reference>
<protein>
    <submittedName>
        <fullName evidence="1">Uncharacterized protein</fullName>
    </submittedName>
</protein>
<proteinExistence type="predicted"/>
<evidence type="ECO:0000313" key="2">
    <source>
        <dbReference type="Proteomes" id="UP000298324"/>
    </source>
</evidence>
<evidence type="ECO:0000313" key="1">
    <source>
        <dbReference type="EMBL" id="TEB05239.1"/>
    </source>
</evidence>
<dbReference type="AlphaFoldDB" id="A0A4Y7R945"/>